<feature type="region of interest" description="Disordered" evidence="1">
    <location>
        <begin position="1"/>
        <end position="48"/>
    </location>
</feature>
<reference evidence="2" key="1">
    <citation type="submission" date="2023-11" db="EMBL/GenBank/DDBJ databases">
        <title>Genome assemblies of two species of porcelain crab, Petrolisthes cinctipes and Petrolisthes manimaculis (Anomura: Porcellanidae).</title>
        <authorList>
            <person name="Angst P."/>
        </authorList>
    </citation>
    <scope>NUCLEOTIDE SEQUENCE</scope>
    <source>
        <strain evidence="2">PB745_02</strain>
        <tissue evidence="2">Gill</tissue>
    </source>
</reference>
<accession>A0AAE1NKY9</accession>
<sequence>MEKEEEENEDEEEEKEEMEEKEKEEEKEEKEEKEEVEEEKEEEGTFFVNGRNTSWVSFAPPLLSLSPQQQVLITKAQHNTLAGERVYNIHQELRRLTTTVYLHYPNVTLRTHTYLPTYLPTPVCER</sequence>
<dbReference type="Proteomes" id="UP001292094">
    <property type="component" value="Unassembled WGS sequence"/>
</dbReference>
<evidence type="ECO:0000313" key="3">
    <source>
        <dbReference type="Proteomes" id="UP001292094"/>
    </source>
</evidence>
<dbReference type="EMBL" id="JAWZYT010004994">
    <property type="protein sequence ID" value="KAK4291960.1"/>
    <property type="molecule type" value="Genomic_DNA"/>
</dbReference>
<comment type="caution">
    <text evidence="2">The sequence shown here is derived from an EMBL/GenBank/DDBJ whole genome shotgun (WGS) entry which is preliminary data.</text>
</comment>
<evidence type="ECO:0000256" key="1">
    <source>
        <dbReference type="SAM" id="MobiDB-lite"/>
    </source>
</evidence>
<feature type="compositionally biased region" description="Acidic residues" evidence="1">
    <location>
        <begin position="1"/>
        <end position="44"/>
    </location>
</feature>
<protein>
    <submittedName>
        <fullName evidence="2">Uncharacterized protein</fullName>
    </submittedName>
</protein>
<organism evidence="2 3">
    <name type="scientific">Petrolisthes manimaculis</name>
    <dbReference type="NCBI Taxonomy" id="1843537"/>
    <lineage>
        <taxon>Eukaryota</taxon>
        <taxon>Metazoa</taxon>
        <taxon>Ecdysozoa</taxon>
        <taxon>Arthropoda</taxon>
        <taxon>Crustacea</taxon>
        <taxon>Multicrustacea</taxon>
        <taxon>Malacostraca</taxon>
        <taxon>Eumalacostraca</taxon>
        <taxon>Eucarida</taxon>
        <taxon>Decapoda</taxon>
        <taxon>Pleocyemata</taxon>
        <taxon>Anomura</taxon>
        <taxon>Galatheoidea</taxon>
        <taxon>Porcellanidae</taxon>
        <taxon>Petrolisthes</taxon>
    </lineage>
</organism>
<dbReference type="AlphaFoldDB" id="A0AAE1NKY9"/>
<evidence type="ECO:0000313" key="2">
    <source>
        <dbReference type="EMBL" id="KAK4291960.1"/>
    </source>
</evidence>
<keyword evidence="3" id="KW-1185">Reference proteome</keyword>
<gene>
    <name evidence="2" type="ORF">Pmani_035240</name>
</gene>
<name>A0AAE1NKY9_9EUCA</name>
<proteinExistence type="predicted"/>